<name>A0A9D3YXN0_DREPO</name>
<evidence type="ECO:0000313" key="3">
    <source>
        <dbReference type="Proteomes" id="UP000828390"/>
    </source>
</evidence>
<dbReference type="AlphaFoldDB" id="A0A9D3YXN0"/>
<comment type="caution">
    <text evidence="2">The sequence shown here is derived from an EMBL/GenBank/DDBJ whole genome shotgun (WGS) entry which is preliminary data.</text>
</comment>
<gene>
    <name evidence="2" type="ORF">DPMN_068448</name>
</gene>
<protein>
    <recommendedName>
        <fullName evidence="1">Integrase core domain-containing protein</fullName>
    </recommendedName>
</protein>
<dbReference type="Pfam" id="PF24764">
    <property type="entry name" value="rva_4"/>
    <property type="match status" value="1"/>
</dbReference>
<evidence type="ECO:0000259" key="1">
    <source>
        <dbReference type="Pfam" id="PF24764"/>
    </source>
</evidence>
<dbReference type="PANTHER" id="PTHR46177">
    <property type="entry name" value="INTEGRASE CATALYTIC DOMAIN-CONTAINING PROTEIN"/>
    <property type="match status" value="1"/>
</dbReference>
<reference evidence="2" key="1">
    <citation type="journal article" date="2019" name="bioRxiv">
        <title>The Genome of the Zebra Mussel, Dreissena polymorpha: A Resource for Invasive Species Research.</title>
        <authorList>
            <person name="McCartney M.A."/>
            <person name="Auch B."/>
            <person name="Kono T."/>
            <person name="Mallez S."/>
            <person name="Zhang Y."/>
            <person name="Obille A."/>
            <person name="Becker A."/>
            <person name="Abrahante J.E."/>
            <person name="Garbe J."/>
            <person name="Badalamenti J.P."/>
            <person name="Herman A."/>
            <person name="Mangelson H."/>
            <person name="Liachko I."/>
            <person name="Sullivan S."/>
            <person name="Sone E.D."/>
            <person name="Koren S."/>
            <person name="Silverstein K.A.T."/>
            <person name="Beckman K.B."/>
            <person name="Gohl D.M."/>
        </authorList>
    </citation>
    <scope>NUCLEOTIDE SEQUENCE</scope>
    <source>
        <strain evidence="2">Duluth1</strain>
        <tissue evidence="2">Whole animal</tissue>
    </source>
</reference>
<proteinExistence type="predicted"/>
<dbReference type="Proteomes" id="UP000828390">
    <property type="component" value="Unassembled WGS sequence"/>
</dbReference>
<dbReference type="PANTHER" id="PTHR46177:SF1">
    <property type="entry name" value="INTEGRASE CATALYTIC DOMAIN-CONTAINING PROTEIN"/>
    <property type="match status" value="1"/>
</dbReference>
<dbReference type="InterPro" id="IPR058913">
    <property type="entry name" value="Integrase_dom_put"/>
</dbReference>
<feature type="domain" description="Integrase core" evidence="1">
    <location>
        <begin position="54"/>
        <end position="168"/>
    </location>
</feature>
<dbReference type="EMBL" id="JAIWYP010000014">
    <property type="protein sequence ID" value="KAH3708988.1"/>
    <property type="molecule type" value="Genomic_DNA"/>
</dbReference>
<keyword evidence="3" id="KW-1185">Reference proteome</keyword>
<evidence type="ECO:0000313" key="2">
    <source>
        <dbReference type="EMBL" id="KAH3708988.1"/>
    </source>
</evidence>
<sequence>MKVSGGCICYMTMWKRLTEDHGLSVNRTELMQIMKHLSPHATEEQKAHRLQRSIYTVKGPNYLRHVDGCDKLKPFGFCIHGCIDGNSRRILWVEVKSSNTDPAIVTHYYLDCLKLIKLAPRILRADNGTKNSRLSFLLIRYFSTGSMAGIKSLISRKSTANQRIDAWWICKL</sequence>
<reference evidence="2" key="2">
    <citation type="submission" date="2020-11" db="EMBL/GenBank/DDBJ databases">
        <authorList>
            <person name="McCartney M.A."/>
            <person name="Auch B."/>
            <person name="Kono T."/>
            <person name="Mallez S."/>
            <person name="Becker A."/>
            <person name="Gohl D.M."/>
            <person name="Silverstein K.A.T."/>
            <person name="Koren S."/>
            <person name="Bechman K.B."/>
            <person name="Herman A."/>
            <person name="Abrahante J.E."/>
            <person name="Garbe J."/>
        </authorList>
    </citation>
    <scope>NUCLEOTIDE SEQUENCE</scope>
    <source>
        <strain evidence="2">Duluth1</strain>
        <tissue evidence="2">Whole animal</tissue>
    </source>
</reference>
<accession>A0A9D3YXN0</accession>
<organism evidence="2 3">
    <name type="scientific">Dreissena polymorpha</name>
    <name type="common">Zebra mussel</name>
    <name type="synonym">Mytilus polymorpha</name>
    <dbReference type="NCBI Taxonomy" id="45954"/>
    <lineage>
        <taxon>Eukaryota</taxon>
        <taxon>Metazoa</taxon>
        <taxon>Spiralia</taxon>
        <taxon>Lophotrochozoa</taxon>
        <taxon>Mollusca</taxon>
        <taxon>Bivalvia</taxon>
        <taxon>Autobranchia</taxon>
        <taxon>Heteroconchia</taxon>
        <taxon>Euheterodonta</taxon>
        <taxon>Imparidentia</taxon>
        <taxon>Neoheterodontei</taxon>
        <taxon>Myida</taxon>
        <taxon>Dreissenoidea</taxon>
        <taxon>Dreissenidae</taxon>
        <taxon>Dreissena</taxon>
    </lineage>
</organism>